<dbReference type="GO" id="GO:0046872">
    <property type="term" value="F:metal ion binding"/>
    <property type="evidence" value="ECO:0007669"/>
    <property type="project" value="UniProtKB-KW"/>
</dbReference>
<keyword evidence="5" id="KW-0479">Metal-binding</keyword>
<evidence type="ECO:0000256" key="4">
    <source>
        <dbReference type="ARBA" id="ARBA00022692"/>
    </source>
</evidence>
<evidence type="ECO:0000256" key="6">
    <source>
        <dbReference type="ARBA" id="ARBA00022989"/>
    </source>
</evidence>
<dbReference type="GO" id="GO:0016020">
    <property type="term" value="C:membrane"/>
    <property type="evidence" value="ECO:0007669"/>
    <property type="project" value="UniProtKB-SubCell"/>
</dbReference>
<dbReference type="PANTHER" id="PTHR10978">
    <property type="entry name" value="SUCCINATE DEHYDROGENASE CYTOCHROME B560 SUBUNIT"/>
    <property type="match status" value="1"/>
</dbReference>
<feature type="transmembrane region" description="Helical" evidence="9">
    <location>
        <begin position="159"/>
        <end position="181"/>
    </location>
</feature>
<feature type="transmembrane region" description="Helical" evidence="9">
    <location>
        <begin position="83"/>
        <end position="103"/>
    </location>
</feature>
<evidence type="ECO:0000313" key="11">
    <source>
        <dbReference type="Proteomes" id="UP000410492"/>
    </source>
</evidence>
<dbReference type="PROSITE" id="PS01001">
    <property type="entry name" value="SDH_CYT_2"/>
    <property type="match status" value="1"/>
</dbReference>
<feature type="transmembrane region" description="Helical" evidence="9">
    <location>
        <begin position="115"/>
        <end position="139"/>
    </location>
</feature>
<dbReference type="CDD" id="cd03499">
    <property type="entry name" value="SQR_TypeC_SdhC"/>
    <property type="match status" value="1"/>
</dbReference>
<keyword evidence="7" id="KW-0408">Iron</keyword>
<dbReference type="OrthoDB" id="20582at2759"/>
<evidence type="ECO:0000256" key="5">
    <source>
        <dbReference type="ARBA" id="ARBA00022723"/>
    </source>
</evidence>
<gene>
    <name evidence="10" type="ORF">CALMAC_LOCUS13123</name>
</gene>
<evidence type="ECO:0000256" key="9">
    <source>
        <dbReference type="SAM" id="Phobius"/>
    </source>
</evidence>
<dbReference type="EMBL" id="CAACVG010009435">
    <property type="protein sequence ID" value="VEN53269.1"/>
    <property type="molecule type" value="Genomic_DNA"/>
</dbReference>
<sequence length="190" mass="21284">MSLIFRLAGAGNRLGPIGCQFMRHDKSGLISFVRPVTLKAQAAQPPKEEGHDERNMRLKRPQSPHLTIYAPQLTSMLSISHRFTGMALSAYVIALGIGAIVLPESIPDYIEKLECLEIGEVGISIIKFFLAFPLSYHFWNGIRHLLWDTGRFLTIKEVYITGYIMLTLAIATAIGLTMLCVPPEEEQREE</sequence>
<comment type="pathway">
    <text evidence="2">Carbohydrate metabolism; tricarboxylic acid cycle.</text>
</comment>
<keyword evidence="8 9" id="KW-0472">Membrane</keyword>
<dbReference type="Gene3D" id="1.20.1300.10">
    <property type="entry name" value="Fumarate reductase/succinate dehydrogenase, transmembrane subunit"/>
    <property type="match status" value="1"/>
</dbReference>
<dbReference type="GO" id="GO:0005739">
    <property type="term" value="C:mitochondrion"/>
    <property type="evidence" value="ECO:0007669"/>
    <property type="project" value="GOC"/>
</dbReference>
<dbReference type="PANTHER" id="PTHR10978:SF5">
    <property type="entry name" value="SUCCINATE DEHYDROGENASE CYTOCHROME B560 SUBUNIT, MITOCHONDRIAL"/>
    <property type="match status" value="1"/>
</dbReference>
<evidence type="ECO:0000256" key="3">
    <source>
        <dbReference type="ARBA" id="ARBA00022617"/>
    </source>
</evidence>
<organism evidence="10 11">
    <name type="scientific">Callosobruchus maculatus</name>
    <name type="common">Southern cowpea weevil</name>
    <name type="synonym">Pulse bruchid</name>
    <dbReference type="NCBI Taxonomy" id="64391"/>
    <lineage>
        <taxon>Eukaryota</taxon>
        <taxon>Metazoa</taxon>
        <taxon>Ecdysozoa</taxon>
        <taxon>Arthropoda</taxon>
        <taxon>Hexapoda</taxon>
        <taxon>Insecta</taxon>
        <taxon>Pterygota</taxon>
        <taxon>Neoptera</taxon>
        <taxon>Endopterygota</taxon>
        <taxon>Coleoptera</taxon>
        <taxon>Polyphaga</taxon>
        <taxon>Cucujiformia</taxon>
        <taxon>Chrysomeloidea</taxon>
        <taxon>Chrysomelidae</taxon>
        <taxon>Bruchinae</taxon>
        <taxon>Bruchini</taxon>
        <taxon>Callosobruchus</taxon>
    </lineage>
</organism>
<evidence type="ECO:0000256" key="8">
    <source>
        <dbReference type="ARBA" id="ARBA00023136"/>
    </source>
</evidence>
<dbReference type="GO" id="GO:0006099">
    <property type="term" value="P:tricarboxylic acid cycle"/>
    <property type="evidence" value="ECO:0007669"/>
    <property type="project" value="InterPro"/>
</dbReference>
<dbReference type="SUPFAM" id="SSF81343">
    <property type="entry name" value="Fumarate reductase respiratory complex transmembrane subunits"/>
    <property type="match status" value="1"/>
</dbReference>
<dbReference type="InterPro" id="IPR034804">
    <property type="entry name" value="SQR/QFR_C/D"/>
</dbReference>
<keyword evidence="6 9" id="KW-1133">Transmembrane helix</keyword>
<dbReference type="InterPro" id="IPR000701">
    <property type="entry name" value="SuccDH_FuR_B_TM-su"/>
</dbReference>
<protein>
    <submittedName>
        <fullName evidence="10">Uncharacterized protein</fullName>
    </submittedName>
</protein>
<evidence type="ECO:0000256" key="2">
    <source>
        <dbReference type="ARBA" id="ARBA00005163"/>
    </source>
</evidence>
<keyword evidence="11" id="KW-1185">Reference proteome</keyword>
<dbReference type="Proteomes" id="UP000410492">
    <property type="component" value="Unassembled WGS sequence"/>
</dbReference>
<dbReference type="FunFam" id="1.20.1300.10:FF:000011">
    <property type="entry name" value="Succinate dehydrogenase cytochrome b560 subunit"/>
    <property type="match status" value="1"/>
</dbReference>
<name>A0A653CZF8_CALMS</name>
<evidence type="ECO:0000256" key="1">
    <source>
        <dbReference type="ARBA" id="ARBA00004141"/>
    </source>
</evidence>
<reference evidence="10 11" key="1">
    <citation type="submission" date="2019-01" db="EMBL/GenBank/DDBJ databases">
        <authorList>
            <person name="Sayadi A."/>
        </authorList>
    </citation>
    <scope>NUCLEOTIDE SEQUENCE [LARGE SCALE GENOMIC DNA]</scope>
</reference>
<dbReference type="GO" id="GO:0006121">
    <property type="term" value="P:mitochondrial electron transport, succinate to ubiquinone"/>
    <property type="evidence" value="ECO:0007669"/>
    <property type="project" value="TreeGrafter"/>
</dbReference>
<dbReference type="AlphaFoldDB" id="A0A653CZF8"/>
<comment type="subcellular location">
    <subcellularLocation>
        <location evidence="1">Membrane</location>
        <topology evidence="1">Multi-pass membrane protein</topology>
    </subcellularLocation>
</comment>
<evidence type="ECO:0000256" key="7">
    <source>
        <dbReference type="ARBA" id="ARBA00023004"/>
    </source>
</evidence>
<evidence type="ECO:0000313" key="10">
    <source>
        <dbReference type="EMBL" id="VEN53269.1"/>
    </source>
</evidence>
<keyword evidence="4 9" id="KW-0812">Transmembrane</keyword>
<accession>A0A653CZF8</accession>
<dbReference type="InterPro" id="IPR018495">
    <property type="entry name" value="Succ_DH_cyt_bsu_CS"/>
</dbReference>
<dbReference type="NCBIfam" id="TIGR02970">
    <property type="entry name" value="succ_dehyd_cytB"/>
    <property type="match status" value="1"/>
</dbReference>
<proteinExistence type="predicted"/>
<dbReference type="GO" id="GO:0009055">
    <property type="term" value="F:electron transfer activity"/>
    <property type="evidence" value="ECO:0007669"/>
    <property type="project" value="InterPro"/>
</dbReference>
<dbReference type="Pfam" id="PF01127">
    <property type="entry name" value="Sdh_cyt"/>
    <property type="match status" value="1"/>
</dbReference>
<keyword evidence="3" id="KW-0349">Heme</keyword>
<dbReference type="InterPro" id="IPR014314">
    <property type="entry name" value="Succ_DH_cytb556"/>
</dbReference>